<accession>A0A8S5NH17</accession>
<sequence length="83" mass="9235">MDAIPYFCLYLSSCCFVGCYLTGNDMHFDFANFLALVGCSGGALSLLDFAWFAYYGSNIDYSLPFLAMVVAVCFVCAFRRKSE</sequence>
<keyword evidence="1" id="KW-0472">Membrane</keyword>
<name>A0A8S5NH17_9CAUD</name>
<keyword evidence="1" id="KW-0812">Transmembrane</keyword>
<feature type="transmembrane region" description="Helical" evidence="1">
    <location>
        <begin position="61"/>
        <end position="78"/>
    </location>
</feature>
<organism evidence="2">
    <name type="scientific">Siphoviridae sp. ctRg81</name>
    <dbReference type="NCBI Taxonomy" id="2826336"/>
    <lineage>
        <taxon>Viruses</taxon>
        <taxon>Duplodnaviria</taxon>
        <taxon>Heunggongvirae</taxon>
        <taxon>Uroviricota</taxon>
        <taxon>Caudoviricetes</taxon>
    </lineage>
</organism>
<feature type="transmembrane region" description="Helical" evidence="1">
    <location>
        <begin position="30"/>
        <end position="55"/>
    </location>
</feature>
<evidence type="ECO:0000313" key="2">
    <source>
        <dbReference type="EMBL" id="DAD93961.1"/>
    </source>
</evidence>
<protein>
    <submittedName>
        <fullName evidence="2">Uncharacterized protein</fullName>
    </submittedName>
</protein>
<reference evidence="2" key="1">
    <citation type="journal article" date="2021" name="Proc. Natl. Acad. Sci. U.S.A.">
        <title>A Catalog of Tens of Thousands of Viruses from Human Metagenomes Reveals Hidden Associations with Chronic Diseases.</title>
        <authorList>
            <person name="Tisza M.J."/>
            <person name="Buck C.B."/>
        </authorList>
    </citation>
    <scope>NUCLEOTIDE SEQUENCE</scope>
    <source>
        <strain evidence="2">CtRg81</strain>
    </source>
</reference>
<evidence type="ECO:0000256" key="1">
    <source>
        <dbReference type="SAM" id="Phobius"/>
    </source>
</evidence>
<proteinExistence type="predicted"/>
<feature type="transmembrane region" description="Helical" evidence="1">
    <location>
        <begin position="6"/>
        <end position="23"/>
    </location>
</feature>
<keyword evidence="1" id="KW-1133">Transmembrane helix</keyword>
<dbReference type="EMBL" id="BK015170">
    <property type="protein sequence ID" value="DAD93961.1"/>
    <property type="molecule type" value="Genomic_DNA"/>
</dbReference>